<dbReference type="Pfam" id="PF02518">
    <property type="entry name" value="HATPase_c"/>
    <property type="match status" value="1"/>
</dbReference>
<evidence type="ECO:0000256" key="7">
    <source>
        <dbReference type="SAM" id="Phobius"/>
    </source>
</evidence>
<dbReference type="InterPro" id="IPR003594">
    <property type="entry name" value="HATPase_dom"/>
</dbReference>
<dbReference type="InterPro" id="IPR005467">
    <property type="entry name" value="His_kinase_dom"/>
</dbReference>
<dbReference type="InterPro" id="IPR001789">
    <property type="entry name" value="Sig_transdc_resp-reg_receiver"/>
</dbReference>
<protein>
    <recommendedName>
        <fullName evidence="2">histidine kinase</fullName>
        <ecNumber evidence="2">2.7.13.3</ecNumber>
    </recommendedName>
</protein>
<dbReference type="EMBL" id="CP001339">
    <property type="protein sequence ID" value="ACL71186.1"/>
    <property type="molecule type" value="Genomic_DNA"/>
</dbReference>
<evidence type="ECO:0000259" key="9">
    <source>
        <dbReference type="PROSITE" id="PS50110"/>
    </source>
</evidence>
<evidence type="ECO:0000256" key="4">
    <source>
        <dbReference type="ARBA" id="ARBA00023012"/>
    </source>
</evidence>
<dbReference type="PROSITE" id="PS50110">
    <property type="entry name" value="RESPONSE_REGULATORY"/>
    <property type="match status" value="1"/>
</dbReference>
<dbReference type="SUPFAM" id="SSF52172">
    <property type="entry name" value="CheY-like"/>
    <property type="match status" value="2"/>
</dbReference>
<dbReference type="PANTHER" id="PTHR45339:SF5">
    <property type="entry name" value="HISTIDINE KINASE"/>
    <property type="match status" value="1"/>
</dbReference>
<keyword evidence="11" id="KW-0418">Kinase</keyword>
<gene>
    <name evidence="11" type="ordered locus">Tgr7_0082</name>
</gene>
<proteinExistence type="predicted"/>
<feature type="transmembrane region" description="Helical" evidence="7">
    <location>
        <begin position="141"/>
        <end position="163"/>
    </location>
</feature>
<dbReference type="CDD" id="cd16922">
    <property type="entry name" value="HATPase_EvgS-ArcB-TorS-like"/>
    <property type="match status" value="1"/>
</dbReference>
<evidence type="ECO:0000313" key="11">
    <source>
        <dbReference type="EMBL" id="ACL71186.1"/>
    </source>
</evidence>
<dbReference type="InterPro" id="IPR003661">
    <property type="entry name" value="HisK_dim/P_dom"/>
</dbReference>
<feature type="modified residue" description="4-aspartylphosphate" evidence="6">
    <location>
        <position position="650"/>
    </location>
</feature>
<dbReference type="SMART" id="SM00388">
    <property type="entry name" value="HisKA"/>
    <property type="match status" value="1"/>
</dbReference>
<feature type="transmembrane region" description="Helical" evidence="7">
    <location>
        <begin position="67"/>
        <end position="89"/>
    </location>
</feature>
<dbReference type="Pfam" id="PF00512">
    <property type="entry name" value="HisKA"/>
    <property type="match status" value="1"/>
</dbReference>
<dbReference type="InterPro" id="IPR036097">
    <property type="entry name" value="HisK_dim/P_sf"/>
</dbReference>
<dbReference type="SUPFAM" id="SSF47384">
    <property type="entry name" value="Homodimeric domain of signal transducing histidine kinase"/>
    <property type="match status" value="1"/>
</dbReference>
<dbReference type="Pfam" id="PF01627">
    <property type="entry name" value="Hpt"/>
    <property type="match status" value="1"/>
</dbReference>
<dbReference type="Proteomes" id="UP000002383">
    <property type="component" value="Chromosome"/>
</dbReference>
<accession>B8GTC6</accession>
<feature type="transmembrane region" description="Helical" evidence="7">
    <location>
        <begin position="37"/>
        <end position="60"/>
    </location>
</feature>
<feature type="domain" description="Response regulatory" evidence="9">
    <location>
        <begin position="599"/>
        <end position="717"/>
    </location>
</feature>
<dbReference type="InterPro" id="IPR008207">
    <property type="entry name" value="Sig_transdc_His_kin_Hpt_dom"/>
</dbReference>
<reference evidence="11 12" key="1">
    <citation type="journal article" date="2011" name="Stand. Genomic Sci.">
        <title>Complete genome sequence of 'Thioalkalivibrio sulfidophilus' HL-EbGr7.</title>
        <authorList>
            <person name="Muyzer G."/>
            <person name="Sorokin D.Y."/>
            <person name="Mavromatis K."/>
            <person name="Lapidus A."/>
            <person name="Clum A."/>
            <person name="Ivanova N."/>
            <person name="Pati A."/>
            <person name="d'Haeseleer P."/>
            <person name="Woyke T."/>
            <person name="Kyrpides N.C."/>
        </authorList>
    </citation>
    <scope>NUCLEOTIDE SEQUENCE [LARGE SCALE GENOMIC DNA]</scope>
    <source>
        <strain evidence="11 12">HL-EbGR7</strain>
    </source>
</reference>
<dbReference type="SUPFAM" id="SSF47226">
    <property type="entry name" value="Histidine-containing phosphotransfer domain, HPT domain"/>
    <property type="match status" value="1"/>
</dbReference>
<evidence type="ECO:0000256" key="1">
    <source>
        <dbReference type="ARBA" id="ARBA00000085"/>
    </source>
</evidence>
<keyword evidence="3 6" id="KW-0597">Phosphoprotein</keyword>
<dbReference type="KEGG" id="tgr:Tgr7_0082"/>
<dbReference type="PRINTS" id="PR00344">
    <property type="entry name" value="BCTRLSENSOR"/>
</dbReference>
<dbReference type="CDD" id="cd00082">
    <property type="entry name" value="HisKA"/>
    <property type="match status" value="1"/>
</dbReference>
<dbReference type="InterPro" id="IPR036641">
    <property type="entry name" value="HPT_dom_sf"/>
</dbReference>
<keyword evidence="12" id="KW-1185">Reference proteome</keyword>
<dbReference type="PANTHER" id="PTHR45339">
    <property type="entry name" value="HYBRID SIGNAL TRANSDUCTION HISTIDINE KINASE J"/>
    <property type="match status" value="1"/>
</dbReference>
<keyword evidence="4" id="KW-0902">Two-component regulatory system</keyword>
<keyword evidence="7" id="KW-0472">Membrane</keyword>
<comment type="catalytic activity">
    <reaction evidence="1">
        <text>ATP + protein L-histidine = ADP + protein N-phospho-L-histidine.</text>
        <dbReference type="EC" id="2.7.13.3"/>
    </reaction>
</comment>
<dbReference type="InterPro" id="IPR011006">
    <property type="entry name" value="CheY-like_superfamily"/>
</dbReference>
<dbReference type="Gene3D" id="1.20.120.160">
    <property type="entry name" value="HPT domain"/>
    <property type="match status" value="1"/>
</dbReference>
<dbReference type="SUPFAM" id="SSF55874">
    <property type="entry name" value="ATPase domain of HSP90 chaperone/DNA topoisomerase II/histidine kinase"/>
    <property type="match status" value="1"/>
</dbReference>
<dbReference type="RefSeq" id="WP_012636675.1">
    <property type="nucleotide sequence ID" value="NC_011901.1"/>
</dbReference>
<evidence type="ECO:0000313" key="12">
    <source>
        <dbReference type="Proteomes" id="UP000002383"/>
    </source>
</evidence>
<dbReference type="FunFam" id="3.30.565.10:FF:000078">
    <property type="entry name" value="Two-component sensor histidine kinase"/>
    <property type="match status" value="1"/>
</dbReference>
<organism evidence="11 12">
    <name type="scientific">Thioalkalivibrio sulfidiphilus (strain HL-EbGR7)</name>
    <dbReference type="NCBI Taxonomy" id="396588"/>
    <lineage>
        <taxon>Bacteria</taxon>
        <taxon>Pseudomonadati</taxon>
        <taxon>Pseudomonadota</taxon>
        <taxon>Gammaproteobacteria</taxon>
        <taxon>Chromatiales</taxon>
        <taxon>Ectothiorhodospiraceae</taxon>
        <taxon>Thioalkalivibrio</taxon>
    </lineage>
</organism>
<dbReference type="Gene3D" id="3.30.565.10">
    <property type="entry name" value="Histidine kinase-like ATPase, C-terminal domain"/>
    <property type="match status" value="1"/>
</dbReference>
<evidence type="ECO:0000256" key="2">
    <source>
        <dbReference type="ARBA" id="ARBA00012438"/>
    </source>
</evidence>
<dbReference type="Gene3D" id="3.40.50.2300">
    <property type="match status" value="1"/>
</dbReference>
<name>B8GTC6_THISH</name>
<evidence type="ECO:0000256" key="6">
    <source>
        <dbReference type="PROSITE-ProRule" id="PRU00169"/>
    </source>
</evidence>
<dbReference type="CDD" id="cd17546">
    <property type="entry name" value="REC_hyHK_CKI1_RcsC-like"/>
    <property type="match status" value="1"/>
</dbReference>
<sequence length="866" mass="93185">MNDPRQRPSGSGQASPSALAMIRQRLASRADSEHQQALLRLVIGLAVFVYFHSPLFAAVVDPPALEYARLGSTLFLAFSLGIFLAILLWPEPSPSRRLLGLAGDMTGASLSLLLGGEAGAPILAVYLWVIVGNGFRYGLPYLYAATVMALAGFAVVFTLSPFWSTHPVFSFSLMLVLILVPLYTATLLRTLKGAIDRANEANQAKPRFLANMSHELRTPLNGVIGMSDLLMDTPLNDEQRDLGRSIHTSARVLLGLIENILDISRIESGKLSSEREDFDLHRLVHGTLGMFEAQARGKGLHLGARIDPSVPFALHGDALHLRQVLVNLIGNALKFTERGQVELSVQLLEAPAEDAVRLRFKVRDTGIGIPEEAQARIFESFEQADTTVTRRYGGTGLGTTIARQLVQLMGGTMGLESRVGEGTTFYFDLPLGRQAIPEEASHGALASEGSRVLILAEDKLAAGLGELLTGWGLVPESAESPPQALARLFHGGENPSEPHAVVLVQRRMLGADPAHFLGLLRQDASLRRLPLILLDEGAAGPAQDVWLRAGYSAVLGAPPDKTLLFNALHAAQSATEPAENVVSLADHYRSRAGGVRALRILVAEDNTVNQQVISGILERAGHKVTVVGNGEAALDLLSARARDFDLMILDMNMPVMGGLDVLKARGFMAEEARLPAIVLTADATTEALVACREAGAEAYLTKPLDARRLLDTVAGLALQGATRPATLETRPEPAAPQTATKEVDVLNSEVLDSLVRLGSGPVFLMDLLDGFRRDGEQQLADLRQAVTMNDYPRMRDALHALKGSAGEMGGALLVRLCQAAEGLKPYELGTDKPATYVTHIEQAFRETCAGVDAYLRRRRGDADALT</sequence>
<feature type="transmembrane region" description="Helical" evidence="7">
    <location>
        <begin position="169"/>
        <end position="188"/>
    </location>
</feature>
<dbReference type="Pfam" id="PF00072">
    <property type="entry name" value="Response_reg"/>
    <property type="match status" value="1"/>
</dbReference>
<dbReference type="EC" id="2.7.13.3" evidence="2"/>
<dbReference type="Gene3D" id="1.10.287.130">
    <property type="match status" value="1"/>
</dbReference>
<dbReference type="PROSITE" id="PS50109">
    <property type="entry name" value="HIS_KIN"/>
    <property type="match status" value="1"/>
</dbReference>
<evidence type="ECO:0000259" key="10">
    <source>
        <dbReference type="PROSITE" id="PS50894"/>
    </source>
</evidence>
<dbReference type="GO" id="GO:0005524">
    <property type="term" value="F:ATP binding"/>
    <property type="evidence" value="ECO:0007669"/>
    <property type="project" value="UniProtKB-KW"/>
</dbReference>
<dbReference type="AlphaFoldDB" id="B8GTC6"/>
<feature type="modified residue" description="Phosphohistidine" evidence="5">
    <location>
        <position position="799"/>
    </location>
</feature>
<dbReference type="SMART" id="SM00448">
    <property type="entry name" value="REC"/>
    <property type="match status" value="1"/>
</dbReference>
<dbReference type="GO" id="GO:0005886">
    <property type="term" value="C:plasma membrane"/>
    <property type="evidence" value="ECO:0007669"/>
    <property type="project" value="UniProtKB-SubCell"/>
</dbReference>
<keyword evidence="7" id="KW-1133">Transmembrane helix</keyword>
<keyword evidence="7" id="KW-0812">Transmembrane</keyword>
<dbReference type="HOGENOM" id="CLU_000445_104_10_6"/>
<evidence type="ECO:0000256" key="3">
    <source>
        <dbReference type="ARBA" id="ARBA00022553"/>
    </source>
</evidence>
<dbReference type="InterPro" id="IPR004358">
    <property type="entry name" value="Sig_transdc_His_kin-like_C"/>
</dbReference>
<evidence type="ECO:0000256" key="5">
    <source>
        <dbReference type="PROSITE-ProRule" id="PRU00110"/>
    </source>
</evidence>
<dbReference type="STRING" id="396588.Tgr7_0082"/>
<dbReference type="GO" id="GO:0000155">
    <property type="term" value="F:phosphorelay sensor kinase activity"/>
    <property type="evidence" value="ECO:0007669"/>
    <property type="project" value="InterPro"/>
</dbReference>
<feature type="transmembrane region" description="Helical" evidence="7">
    <location>
        <begin position="109"/>
        <end position="129"/>
    </location>
</feature>
<dbReference type="InterPro" id="IPR036890">
    <property type="entry name" value="HATPase_C_sf"/>
</dbReference>
<feature type="domain" description="Histidine kinase" evidence="8">
    <location>
        <begin position="211"/>
        <end position="433"/>
    </location>
</feature>
<dbReference type="PROSITE" id="PS50894">
    <property type="entry name" value="HPT"/>
    <property type="match status" value="1"/>
</dbReference>
<keyword evidence="11" id="KW-0808">Transferase</keyword>
<feature type="domain" description="HPt" evidence="10">
    <location>
        <begin position="760"/>
        <end position="854"/>
    </location>
</feature>
<evidence type="ECO:0000259" key="8">
    <source>
        <dbReference type="PROSITE" id="PS50109"/>
    </source>
</evidence>
<dbReference type="SMART" id="SM00387">
    <property type="entry name" value="HATPase_c"/>
    <property type="match status" value="1"/>
</dbReference>
<dbReference type="eggNOG" id="COG5002">
    <property type="taxonomic scope" value="Bacteria"/>
</dbReference>